<organism evidence="1 2">
    <name type="scientific">Ixodes persulcatus</name>
    <name type="common">Taiga tick</name>
    <dbReference type="NCBI Taxonomy" id="34615"/>
    <lineage>
        <taxon>Eukaryota</taxon>
        <taxon>Metazoa</taxon>
        <taxon>Ecdysozoa</taxon>
        <taxon>Arthropoda</taxon>
        <taxon>Chelicerata</taxon>
        <taxon>Arachnida</taxon>
        <taxon>Acari</taxon>
        <taxon>Parasitiformes</taxon>
        <taxon>Ixodida</taxon>
        <taxon>Ixodoidea</taxon>
        <taxon>Ixodidae</taxon>
        <taxon>Ixodinae</taxon>
        <taxon>Ixodes</taxon>
    </lineage>
</organism>
<sequence length="469" mass="52602">MRSPPYPPILLLKSNCHKIGHKQIICPEPQVCSTCGKPHEETRPRQSDLPFPHSFLLDMPKTRHLATDKYCPKRIDIVRRIRETARKHSAPLKSRGSLKATRQDFQAKRRGGRRSAPPNPPAPTATVVQVLLTMLGLLQVFMAIAAQMGTAMQRNPNPQAWRIGLALTGQAASEPGKRLVRVVNWDLYRNRLVNSKARTLCDAIKEAIAAATTKKQVELHVPTPDLHLLNLWVRRLRALQRYRRGSKNARALREITQATIATRKYAAQLNRQKVAGLWCLALGKDINLQAMGHGTAKTWLTTGTQQCQAALSVIRRLCGTRGGLDEEVARQIVKAFIVSRICHGVLHYRLTKTEWKKLEVLNNNAAHVITGLPRYSLLSILKAHTRLNTIQGTVEERARAHLERLQHSVPGRLILEMTGSDNRAFPDFRRLILPGVTTLAAWTTDRYRGERGSAVLTGKHAKYVNIANS</sequence>
<name>A0AC60PLB2_IXOPE</name>
<evidence type="ECO:0000313" key="2">
    <source>
        <dbReference type="Proteomes" id="UP000805193"/>
    </source>
</evidence>
<accession>A0AC60PLB2</accession>
<reference evidence="1 2" key="1">
    <citation type="journal article" date="2020" name="Cell">
        <title>Large-Scale Comparative Analyses of Tick Genomes Elucidate Their Genetic Diversity and Vector Capacities.</title>
        <authorList>
            <consortium name="Tick Genome and Microbiome Consortium (TIGMIC)"/>
            <person name="Jia N."/>
            <person name="Wang J."/>
            <person name="Shi W."/>
            <person name="Du L."/>
            <person name="Sun Y."/>
            <person name="Zhan W."/>
            <person name="Jiang J.F."/>
            <person name="Wang Q."/>
            <person name="Zhang B."/>
            <person name="Ji P."/>
            <person name="Bell-Sakyi L."/>
            <person name="Cui X.M."/>
            <person name="Yuan T.T."/>
            <person name="Jiang B.G."/>
            <person name="Yang W.F."/>
            <person name="Lam T.T."/>
            <person name="Chang Q.C."/>
            <person name="Ding S.J."/>
            <person name="Wang X.J."/>
            <person name="Zhu J.G."/>
            <person name="Ruan X.D."/>
            <person name="Zhao L."/>
            <person name="Wei J.T."/>
            <person name="Ye R.Z."/>
            <person name="Que T.C."/>
            <person name="Du C.H."/>
            <person name="Zhou Y.H."/>
            <person name="Cheng J.X."/>
            <person name="Dai P.F."/>
            <person name="Guo W.B."/>
            <person name="Han X.H."/>
            <person name="Huang E.J."/>
            <person name="Li L.F."/>
            <person name="Wei W."/>
            <person name="Gao Y.C."/>
            <person name="Liu J.Z."/>
            <person name="Shao H.Z."/>
            <person name="Wang X."/>
            <person name="Wang C.C."/>
            <person name="Yang T.C."/>
            <person name="Huo Q.B."/>
            <person name="Li W."/>
            <person name="Chen H.Y."/>
            <person name="Chen S.E."/>
            <person name="Zhou L.G."/>
            <person name="Ni X.B."/>
            <person name="Tian J.H."/>
            <person name="Sheng Y."/>
            <person name="Liu T."/>
            <person name="Pan Y.S."/>
            <person name="Xia L.Y."/>
            <person name="Li J."/>
            <person name="Zhao F."/>
            <person name="Cao W.C."/>
        </authorList>
    </citation>
    <scope>NUCLEOTIDE SEQUENCE [LARGE SCALE GENOMIC DNA]</scope>
    <source>
        <strain evidence="1">Iper-2018</strain>
    </source>
</reference>
<gene>
    <name evidence="1" type="ORF">HPB47_002415</name>
</gene>
<keyword evidence="2" id="KW-1185">Reference proteome</keyword>
<comment type="caution">
    <text evidence="1">The sequence shown here is derived from an EMBL/GenBank/DDBJ whole genome shotgun (WGS) entry which is preliminary data.</text>
</comment>
<proteinExistence type="predicted"/>
<dbReference type="Proteomes" id="UP000805193">
    <property type="component" value="Unassembled WGS sequence"/>
</dbReference>
<evidence type="ECO:0000313" key="1">
    <source>
        <dbReference type="EMBL" id="KAG0421719.1"/>
    </source>
</evidence>
<protein>
    <submittedName>
        <fullName evidence="1">Uncharacterized protein</fullName>
    </submittedName>
</protein>
<dbReference type="EMBL" id="JABSTQ010010326">
    <property type="protein sequence ID" value="KAG0421719.1"/>
    <property type="molecule type" value="Genomic_DNA"/>
</dbReference>